<feature type="signal peptide" evidence="1">
    <location>
        <begin position="1"/>
        <end position="30"/>
    </location>
</feature>
<dbReference type="AlphaFoldDB" id="A0A2X1VH84"/>
<dbReference type="Pfam" id="PF16695">
    <property type="entry name" value="Tai4"/>
    <property type="match status" value="1"/>
</dbReference>
<sequence length="207" mass="22762">MRGLTCYRMYAALALSTMIVLAALSSLVFAATAEEPPSLTDGAAQRETQAQAPDYAVLQELRDFDPDIVDVSPASARSYQQVFKDEVLAYCISTAYHESAEVAADALYTAAALHSWSRYELAAMLIQVPPLVSRYLERPYRTASRASDEPEMGAESEQLMPQASSEQAKLQLLKCLDLYHSAELEELAQAHVIDPSRSYAEDHAVIP</sequence>
<reference evidence="2 3" key="1">
    <citation type="submission" date="2018-06" db="EMBL/GenBank/DDBJ databases">
        <authorList>
            <consortium name="Pathogen Informatics"/>
            <person name="Doyle S."/>
        </authorList>
    </citation>
    <scope>NUCLEOTIDE SEQUENCE [LARGE SCALE GENOMIC DNA]</scope>
    <source>
        <strain evidence="2 3">NCTC11009</strain>
    </source>
</reference>
<proteinExistence type="predicted"/>
<dbReference type="Proteomes" id="UP000250242">
    <property type="component" value="Unassembled WGS sequence"/>
</dbReference>
<evidence type="ECO:0000256" key="1">
    <source>
        <dbReference type="SAM" id="SignalP"/>
    </source>
</evidence>
<dbReference type="RefSeq" id="WP_082145027.1">
    <property type="nucleotide sequence ID" value="NZ_JVJW01000057.1"/>
</dbReference>
<dbReference type="InterPro" id="IPR032032">
    <property type="entry name" value="Tai4"/>
</dbReference>
<evidence type="ECO:0008006" key="4">
    <source>
        <dbReference type="Google" id="ProtNLM"/>
    </source>
</evidence>
<dbReference type="InterPro" id="IPR038314">
    <property type="entry name" value="T6SS_sf"/>
</dbReference>
<accession>A0A2X1VH84</accession>
<gene>
    <name evidence="2" type="ORF">NCTC11009_01003</name>
</gene>
<feature type="chain" id="PRO_5016017389" description="Secreted protein" evidence="1">
    <location>
        <begin position="31"/>
        <end position="207"/>
    </location>
</feature>
<name>A0A2X1VH84_9BURK</name>
<protein>
    <recommendedName>
        <fullName evidence="4">Secreted protein</fullName>
    </recommendedName>
</protein>
<organism evidence="2 3">
    <name type="scientific">Oligella urethralis</name>
    <dbReference type="NCBI Taxonomy" id="90245"/>
    <lineage>
        <taxon>Bacteria</taxon>
        <taxon>Pseudomonadati</taxon>
        <taxon>Pseudomonadota</taxon>
        <taxon>Betaproteobacteria</taxon>
        <taxon>Burkholderiales</taxon>
        <taxon>Alcaligenaceae</taxon>
        <taxon>Oligella</taxon>
    </lineage>
</organism>
<evidence type="ECO:0000313" key="2">
    <source>
        <dbReference type="EMBL" id="SPY07790.1"/>
    </source>
</evidence>
<keyword evidence="1" id="KW-0732">Signal</keyword>
<evidence type="ECO:0000313" key="3">
    <source>
        <dbReference type="Proteomes" id="UP000250242"/>
    </source>
</evidence>
<dbReference type="Gene3D" id="1.20.120.1620">
    <property type="match status" value="1"/>
</dbReference>
<dbReference type="EMBL" id="UATH01000001">
    <property type="protein sequence ID" value="SPY07790.1"/>
    <property type="molecule type" value="Genomic_DNA"/>
</dbReference>